<evidence type="ECO:0008006" key="3">
    <source>
        <dbReference type="Google" id="ProtNLM"/>
    </source>
</evidence>
<dbReference type="InterPro" id="IPR011856">
    <property type="entry name" value="tRNA_endonuc-like_dom_sf"/>
</dbReference>
<dbReference type="RefSeq" id="WP_346028589.1">
    <property type="nucleotide sequence ID" value="NZ_BAAAON010000003.1"/>
</dbReference>
<dbReference type="Proteomes" id="UP001500974">
    <property type="component" value="Unassembled WGS sequence"/>
</dbReference>
<dbReference type="Gene3D" id="3.40.1350.10">
    <property type="match status" value="1"/>
</dbReference>
<evidence type="ECO:0000313" key="2">
    <source>
        <dbReference type="Proteomes" id="UP001500974"/>
    </source>
</evidence>
<accession>A0ABP5MRG7</accession>
<comment type="caution">
    <text evidence="1">The sequence shown here is derived from an EMBL/GenBank/DDBJ whole genome shotgun (WGS) entry which is preliminary data.</text>
</comment>
<reference evidence="2" key="1">
    <citation type="journal article" date="2019" name="Int. J. Syst. Evol. Microbiol.">
        <title>The Global Catalogue of Microorganisms (GCM) 10K type strain sequencing project: providing services to taxonomists for standard genome sequencing and annotation.</title>
        <authorList>
            <consortium name="The Broad Institute Genomics Platform"/>
            <consortium name="The Broad Institute Genome Sequencing Center for Infectious Disease"/>
            <person name="Wu L."/>
            <person name="Ma J."/>
        </authorList>
    </citation>
    <scope>NUCLEOTIDE SEQUENCE [LARGE SCALE GENOMIC DNA]</scope>
    <source>
        <strain evidence="2">JCM 14917</strain>
    </source>
</reference>
<dbReference type="EMBL" id="BAAAON010000003">
    <property type="protein sequence ID" value="GAA2177220.1"/>
    <property type="molecule type" value="Genomic_DNA"/>
</dbReference>
<protein>
    <recommendedName>
        <fullName evidence="3">DUF91 domain-containing protein</fullName>
    </recommendedName>
</protein>
<keyword evidence="2" id="KW-1185">Reference proteome</keyword>
<evidence type="ECO:0000313" key="1">
    <source>
        <dbReference type="EMBL" id="GAA2177220.1"/>
    </source>
</evidence>
<organism evidence="1 2">
    <name type="scientific">Arthrobacter parietis</name>
    <dbReference type="NCBI Taxonomy" id="271434"/>
    <lineage>
        <taxon>Bacteria</taxon>
        <taxon>Bacillati</taxon>
        <taxon>Actinomycetota</taxon>
        <taxon>Actinomycetes</taxon>
        <taxon>Micrococcales</taxon>
        <taxon>Micrococcaceae</taxon>
        <taxon>Arthrobacter</taxon>
    </lineage>
</organism>
<gene>
    <name evidence="1" type="ORF">GCM10009784_26990</name>
</gene>
<name>A0ABP5MRG7_9MICC</name>
<proteinExistence type="predicted"/>
<sequence>MSEILVRADGGQWLEPVERGFGHEADLQRLLVEHPQLIPGVGAGAVASREFQSGAGPADIVVVDPDGTLTLVECKLATNKDIRRVIVGQMFDYASGFFNMHIDEFERRWELGRKGTLEGTFGNPEVRDAVGGNLREGCFRIVFAVDAINSSLKRMVGYLNAMSGPQTSVIAVEYTRMYGSGVEVLMPRTYGLELAEEKIAVAEKNKKHWTLEQNRRWVEENDAGNLARFEALVDGAAEVDIPFVGSPVGIKSDVPAGGLQIALPSGDVIGTIYVYHYRGKSTFIEFNFTAGAEVLNRDAEARRHFDEFLDRLAMVPAAHGAAETLRRSYANKRPNVRLSELSSENLTDVLIAIGSLLKASAPDG</sequence>